<dbReference type="KEGG" id="swd:Swoo_2813"/>
<feature type="chain" id="PRO_5002766702" description="Outer membrane protein beta-barrel domain-containing protein" evidence="1">
    <location>
        <begin position="20"/>
        <end position="253"/>
    </location>
</feature>
<dbReference type="HOGENOM" id="CLU_094218_0_0_6"/>
<dbReference type="STRING" id="392500.Swoo_2813"/>
<dbReference type="Proteomes" id="UP000002168">
    <property type="component" value="Chromosome"/>
</dbReference>
<reference evidence="2 3" key="1">
    <citation type="submission" date="2008-02" db="EMBL/GenBank/DDBJ databases">
        <title>Complete sequence of Shewanella woodyi ATCC 51908.</title>
        <authorList>
            <consortium name="US DOE Joint Genome Institute"/>
            <person name="Copeland A."/>
            <person name="Lucas S."/>
            <person name="Lapidus A."/>
            <person name="Glavina del Rio T."/>
            <person name="Dalin E."/>
            <person name="Tice H."/>
            <person name="Bruce D."/>
            <person name="Goodwin L."/>
            <person name="Pitluck S."/>
            <person name="Sims D."/>
            <person name="Brettin T."/>
            <person name="Detter J.C."/>
            <person name="Han C."/>
            <person name="Kuske C.R."/>
            <person name="Schmutz J."/>
            <person name="Larimer F."/>
            <person name="Land M."/>
            <person name="Hauser L."/>
            <person name="Kyrpides N."/>
            <person name="Lykidis A."/>
            <person name="Zhao J.-S."/>
            <person name="Richardson P."/>
        </authorList>
    </citation>
    <scope>NUCLEOTIDE SEQUENCE [LARGE SCALE GENOMIC DNA]</scope>
    <source>
        <strain evidence="3">ATCC 51908 / MS32</strain>
    </source>
</reference>
<keyword evidence="1" id="KW-0732">Signal</keyword>
<evidence type="ECO:0000313" key="3">
    <source>
        <dbReference type="Proteomes" id="UP000002168"/>
    </source>
</evidence>
<keyword evidence="3" id="KW-1185">Reference proteome</keyword>
<dbReference type="AlphaFoldDB" id="B1KJ68"/>
<protein>
    <recommendedName>
        <fullName evidence="4">Outer membrane protein beta-barrel domain-containing protein</fullName>
    </recommendedName>
</protein>
<evidence type="ECO:0000256" key="1">
    <source>
        <dbReference type="SAM" id="SignalP"/>
    </source>
</evidence>
<feature type="signal peptide" evidence="1">
    <location>
        <begin position="1"/>
        <end position="19"/>
    </location>
</feature>
<proteinExistence type="predicted"/>
<evidence type="ECO:0008006" key="4">
    <source>
        <dbReference type="Google" id="ProtNLM"/>
    </source>
</evidence>
<evidence type="ECO:0000313" key="2">
    <source>
        <dbReference type="EMBL" id="ACA87088.1"/>
    </source>
</evidence>
<organism evidence="2 3">
    <name type="scientific">Shewanella woodyi (strain ATCC 51908 / MS32)</name>
    <dbReference type="NCBI Taxonomy" id="392500"/>
    <lineage>
        <taxon>Bacteria</taxon>
        <taxon>Pseudomonadati</taxon>
        <taxon>Pseudomonadota</taxon>
        <taxon>Gammaproteobacteria</taxon>
        <taxon>Alteromonadales</taxon>
        <taxon>Shewanellaceae</taxon>
        <taxon>Shewanella</taxon>
    </lineage>
</organism>
<sequence precursor="true">MNNSALLLLLICFTTLAEASSTIDDPHSTNPPQGNPGKIVDYVASLEWDSNYISEGRNNLDKGGIFWSSIISHHENLTLYAIAGRADSMQYSEWNLGFEYTVSLKANLEMNLGYQNIQSYGDERFSDNELFSSLTYAGIEWLTPSLNYVYSLEARGYFIEAALHSSWHVSDALTVTPYIAQAFDFKYVTEEHNGKNHFQFGIEVEYQYNQNLVLSGHISHTLAQEDIKLEADLGTLESSLDHSFSGITLTWLF</sequence>
<dbReference type="RefSeq" id="WP_012325424.1">
    <property type="nucleotide sequence ID" value="NC_010506.1"/>
</dbReference>
<name>B1KJ68_SHEWM</name>
<accession>B1KJ68</accession>
<dbReference type="eggNOG" id="ENOG5032UCI">
    <property type="taxonomic scope" value="Bacteria"/>
</dbReference>
<dbReference type="EMBL" id="CP000961">
    <property type="protein sequence ID" value="ACA87088.1"/>
    <property type="molecule type" value="Genomic_DNA"/>
</dbReference>
<gene>
    <name evidence="2" type="ordered locus">Swoo_2813</name>
</gene>